<evidence type="ECO:0000259" key="4">
    <source>
        <dbReference type="Pfam" id="PF21021"/>
    </source>
</evidence>
<keyword evidence="1" id="KW-0812">Transmembrane</keyword>
<feature type="domain" description="DUF4781" evidence="3">
    <location>
        <begin position="572"/>
        <end position="872"/>
    </location>
</feature>
<dbReference type="OrthoDB" id="6512497at2759"/>
<comment type="caution">
    <text evidence="5">The sequence shown here is derived from an EMBL/GenBank/DDBJ whole genome shotgun (WGS) entry which is preliminary data.</text>
</comment>
<feature type="domain" description="Fas-associated factor 1/2-like UAS" evidence="4">
    <location>
        <begin position="305"/>
        <end position="390"/>
    </location>
</feature>
<dbReference type="EMBL" id="CAKOFQ010006730">
    <property type="protein sequence ID" value="CAH1966111.1"/>
    <property type="molecule type" value="Genomic_DNA"/>
</dbReference>
<reference evidence="5" key="1">
    <citation type="submission" date="2022-03" db="EMBL/GenBank/DDBJ databases">
        <authorList>
            <person name="Sayadi A."/>
        </authorList>
    </citation>
    <scope>NUCLEOTIDE SEQUENCE</scope>
</reference>
<evidence type="ECO:0000313" key="5">
    <source>
        <dbReference type="EMBL" id="CAH1966111.1"/>
    </source>
</evidence>
<evidence type="ECO:0000313" key="6">
    <source>
        <dbReference type="Proteomes" id="UP001152888"/>
    </source>
</evidence>
<name>A0A9P0P448_ACAOB</name>
<dbReference type="Pfam" id="PF10545">
    <property type="entry name" value="MADF_DNA_bdg"/>
    <property type="match status" value="1"/>
</dbReference>
<evidence type="ECO:0000259" key="3">
    <source>
        <dbReference type="Pfam" id="PF16013"/>
    </source>
</evidence>
<organism evidence="5 6">
    <name type="scientific">Acanthoscelides obtectus</name>
    <name type="common">Bean weevil</name>
    <name type="synonym">Bruchus obtectus</name>
    <dbReference type="NCBI Taxonomy" id="200917"/>
    <lineage>
        <taxon>Eukaryota</taxon>
        <taxon>Metazoa</taxon>
        <taxon>Ecdysozoa</taxon>
        <taxon>Arthropoda</taxon>
        <taxon>Hexapoda</taxon>
        <taxon>Insecta</taxon>
        <taxon>Pterygota</taxon>
        <taxon>Neoptera</taxon>
        <taxon>Endopterygota</taxon>
        <taxon>Coleoptera</taxon>
        <taxon>Polyphaga</taxon>
        <taxon>Cucujiformia</taxon>
        <taxon>Chrysomeloidea</taxon>
        <taxon>Chrysomelidae</taxon>
        <taxon>Bruchinae</taxon>
        <taxon>Bruchini</taxon>
        <taxon>Acanthoscelides</taxon>
    </lineage>
</organism>
<evidence type="ECO:0000256" key="1">
    <source>
        <dbReference type="SAM" id="Phobius"/>
    </source>
</evidence>
<protein>
    <recommendedName>
        <fullName evidence="7">DUF4781 domain-containing protein</fullName>
    </recommendedName>
</protein>
<dbReference type="PANTHER" id="PTHR21115:SF0">
    <property type="entry name" value="GH06117P-RELATED"/>
    <property type="match status" value="1"/>
</dbReference>
<feature type="domain" description="MADF" evidence="2">
    <location>
        <begin position="11"/>
        <end position="51"/>
    </location>
</feature>
<dbReference type="AlphaFoldDB" id="A0A9P0P448"/>
<dbReference type="Pfam" id="PF21021">
    <property type="entry name" value="FAF1"/>
    <property type="match status" value="1"/>
</dbReference>
<evidence type="ECO:0000259" key="2">
    <source>
        <dbReference type="Pfam" id="PF10545"/>
    </source>
</evidence>
<dbReference type="Gene3D" id="3.10.20.90">
    <property type="entry name" value="Phosphatidylinositol 3-kinase Catalytic Subunit, Chain A, domain 1"/>
    <property type="match status" value="1"/>
</dbReference>
<dbReference type="InterPro" id="IPR006578">
    <property type="entry name" value="MADF-dom"/>
</dbReference>
<dbReference type="PANTHER" id="PTHR21115">
    <property type="entry name" value="GH06117P-RELATED"/>
    <property type="match status" value="1"/>
</dbReference>
<dbReference type="Pfam" id="PF16013">
    <property type="entry name" value="DUF4781"/>
    <property type="match status" value="1"/>
</dbReference>
<evidence type="ECO:0008006" key="7">
    <source>
        <dbReference type="Google" id="ProtNLM"/>
    </source>
</evidence>
<keyword evidence="1" id="KW-0472">Membrane</keyword>
<feature type="transmembrane region" description="Helical" evidence="1">
    <location>
        <begin position="721"/>
        <end position="742"/>
    </location>
</feature>
<dbReference type="Gene3D" id="3.40.30.10">
    <property type="entry name" value="Glutaredoxin"/>
    <property type="match status" value="2"/>
</dbReference>
<dbReference type="InterPro" id="IPR049483">
    <property type="entry name" value="FAF1_2-like_UAS"/>
</dbReference>
<proteinExistence type="predicted"/>
<dbReference type="Proteomes" id="UP001152888">
    <property type="component" value="Unassembled WGS sequence"/>
</dbReference>
<keyword evidence="6" id="KW-1185">Reference proteome</keyword>
<gene>
    <name evidence="5" type="ORF">ACAOBT_LOCUS6675</name>
</gene>
<keyword evidence="1" id="KW-1133">Transmembrane helix</keyword>
<feature type="transmembrane region" description="Helical" evidence="1">
    <location>
        <begin position="678"/>
        <end position="700"/>
    </location>
</feature>
<sequence>MSVEEIDIDFLISLVQERPIIWDKGHEHYNDKFRKANEWVSVCKHLYADYEEFDDTKKNKIGDLKAVIQDRLGIHVHRQNLEGWKSSPQNEDYTFLEDCSSDEVTILTVSQLPDLEIEACIKFVETTLNIYDLPFRAITLKDVIYENSLILFKEKKIILLYLHIEKSQFSTDFLKNLIHPEVNRLIKNSVTFLGWSIEDSKYHGALKNALIDNRLDALCSLIENKISSVNILLPTSDGLIAFCCIRKAFDLEAFLMYLKGAVNCVRADLEATRSLSNGNSFSTDSEAEACVQFARNTIQIRPETVNFETGTLKDVIKKAFGVPLMNRKILLLYLSNTTDKFSNIFWENMMNQDVIQLIQEGFILYGWDVEDSEYHSALTRALDDNELGNIASLVERKICAAVIIAPIGDSFTTLACMRAPTSSNEFSIYIKNAQEYLKNEIEQEASLQTLEVERSSEDDVDSEKFHTVMASMLGDRDYDSFDFNQADLLEEKIAYALFGPPLKEEGYSKKENKEVKKLYQAIKQSSDEIAELRDQVQIGFIYACAEPLPAEKNARAKKDPNYNPKTDLMPLPIFVIRKCRESEHPCRVFVDHSGRTYQSWDGYIRKNKLHECEMVLPKNGRYTFDEDGKILLERHLSPACGIDTKVIQGFDIASTTTGVVSGGILLVAAIPTVVFPPAALLAAGVAGLGAGLYAVGRSTYSLIDRSIHRQSLSILESEPRGAYLNIVAGALGFVGVGANALVQQLVSRGVNIAEAGIWTVNGIQIANIGASGVSLVNSGYDIVDQYINHDQTPSALTILQLGTSILFFGNAVFSFKNCRSLIDETQQQTLRDFQDSLRSNRHRKTFNKLVKETIRTKDGNQIAGQAEVISTIRKIPNKDEVFAVLTRANKQMNEQNIKFSASDGRITLNGVEVNMSEFAAMSKDNRASFLVKLSQNGDAQTPTQAVETVKKSFVSHGFPQDIDVINLVVKITCVLSGDTKQAIIDIVSKLLMKIAEPLRRKLDELFPNKSKYAGLIDMVTRFISKQTDEFEMQYKKWKQTGDQKYYSKWFDYVNMEEARRWLCFFEKSVAVCLCPTEALFKELLKYFYTWFAEKICEFQQSMEQTAERQAHSADWRANKKDCKICGGYYYTTR</sequence>
<accession>A0A9P0P448</accession>
<dbReference type="InterPro" id="IPR031962">
    <property type="entry name" value="DUF4781"/>
</dbReference>